<evidence type="ECO:0000313" key="3">
    <source>
        <dbReference type="Proteomes" id="UP000242715"/>
    </source>
</evidence>
<evidence type="ECO:0000313" key="2">
    <source>
        <dbReference type="EMBL" id="GAU23633.1"/>
    </source>
</evidence>
<keyword evidence="3" id="KW-1185">Reference proteome</keyword>
<protein>
    <recommendedName>
        <fullName evidence="4">Dof-type domain-containing protein</fullName>
    </recommendedName>
</protein>
<feature type="region of interest" description="Disordered" evidence="1">
    <location>
        <begin position="177"/>
        <end position="226"/>
    </location>
</feature>
<proteinExistence type="predicted"/>
<dbReference type="Proteomes" id="UP000242715">
    <property type="component" value="Unassembled WGS sequence"/>
</dbReference>
<feature type="compositionally biased region" description="Gly residues" evidence="1">
    <location>
        <begin position="191"/>
        <end position="207"/>
    </location>
</feature>
<dbReference type="EMBL" id="DF973272">
    <property type="protein sequence ID" value="GAU23633.1"/>
    <property type="molecule type" value="Genomic_DNA"/>
</dbReference>
<gene>
    <name evidence="2" type="ORF">TSUD_386220</name>
</gene>
<reference evidence="3" key="1">
    <citation type="journal article" date="2017" name="Front. Plant Sci.">
        <title>Climate Clever Clovers: New Paradigm to Reduce the Environmental Footprint of Ruminants by Breeding Low Methanogenic Forages Utilizing Haplotype Variation.</title>
        <authorList>
            <person name="Kaur P."/>
            <person name="Appels R."/>
            <person name="Bayer P.E."/>
            <person name="Keeble-Gagnere G."/>
            <person name="Wang J."/>
            <person name="Hirakawa H."/>
            <person name="Shirasawa K."/>
            <person name="Vercoe P."/>
            <person name="Stefanova K."/>
            <person name="Durmic Z."/>
            <person name="Nichols P."/>
            <person name="Revell C."/>
            <person name="Isobe S.N."/>
            <person name="Edwards D."/>
            <person name="Erskine W."/>
        </authorList>
    </citation>
    <scope>NUCLEOTIDE SEQUENCE [LARGE SCALE GENOMIC DNA]</scope>
    <source>
        <strain evidence="3">cv. Daliak</strain>
    </source>
</reference>
<evidence type="ECO:0008006" key="4">
    <source>
        <dbReference type="Google" id="ProtNLM"/>
    </source>
</evidence>
<name>A0A2Z6M0U4_TRISU</name>
<dbReference type="AlphaFoldDB" id="A0A2Z6M0U4"/>
<dbReference type="OrthoDB" id="1927254at2759"/>
<evidence type="ECO:0000256" key="1">
    <source>
        <dbReference type="SAM" id="MobiDB-lite"/>
    </source>
</evidence>
<organism evidence="2 3">
    <name type="scientific">Trifolium subterraneum</name>
    <name type="common">Subterranean clover</name>
    <dbReference type="NCBI Taxonomy" id="3900"/>
    <lineage>
        <taxon>Eukaryota</taxon>
        <taxon>Viridiplantae</taxon>
        <taxon>Streptophyta</taxon>
        <taxon>Embryophyta</taxon>
        <taxon>Tracheophyta</taxon>
        <taxon>Spermatophyta</taxon>
        <taxon>Magnoliopsida</taxon>
        <taxon>eudicotyledons</taxon>
        <taxon>Gunneridae</taxon>
        <taxon>Pentapetalae</taxon>
        <taxon>rosids</taxon>
        <taxon>fabids</taxon>
        <taxon>Fabales</taxon>
        <taxon>Fabaceae</taxon>
        <taxon>Papilionoideae</taxon>
        <taxon>50 kb inversion clade</taxon>
        <taxon>NPAAA clade</taxon>
        <taxon>Hologalegina</taxon>
        <taxon>IRL clade</taxon>
        <taxon>Trifolieae</taxon>
        <taxon>Trifolium</taxon>
    </lineage>
</organism>
<accession>A0A2Z6M0U4</accession>
<sequence>MEQEGGGEGGRRAEMNKQLLPMLAQQTQSAVAAMANDSALTLSSFSSAAPFYQGGGGVGGVGYMSSFAFNQSMNPNPSAHNFDHPSLNVAGVGAGVGPSSNLSLLQGFNVAAAAAALGNSSQGQNRPSLQQYYQMGGNGGTMFTSQQQGLNLIPSSTMSNASAAAWPQSFMNNGTISTTSIPTVNSDRNGNGAGGSGNGGVGAGADGSAGLTPNQWPDLSGFNPPQ</sequence>